<reference evidence="1 2" key="1">
    <citation type="submission" date="2016-07" db="EMBL/GenBank/DDBJ databases">
        <title>Complete genome sequence of Altererythrobacter dongtanensis KCTC 22672, a type strain with esterase isolated from tidal flat.</title>
        <authorList>
            <person name="Cheng H."/>
            <person name="Wu Y.-H."/>
            <person name="Zhou P."/>
            <person name="Huo Y.-Y."/>
            <person name="Wang C.-S."/>
            <person name="Xu X.-W."/>
        </authorList>
    </citation>
    <scope>NUCLEOTIDE SEQUENCE [LARGE SCALE GENOMIC DNA]</scope>
    <source>
        <strain evidence="1 2">KCTC 22672</strain>
    </source>
</reference>
<evidence type="ECO:0008006" key="3">
    <source>
        <dbReference type="Google" id="ProtNLM"/>
    </source>
</evidence>
<dbReference type="RefSeq" id="WP_067674702.1">
    <property type="nucleotide sequence ID" value="NZ_CP016591.1"/>
</dbReference>
<protein>
    <recommendedName>
        <fullName evidence="3">Heme oxygenase</fullName>
    </recommendedName>
</protein>
<dbReference type="EMBL" id="CP016591">
    <property type="protein sequence ID" value="ANY18594.1"/>
    <property type="molecule type" value="Genomic_DNA"/>
</dbReference>
<keyword evidence="2" id="KW-1185">Reference proteome</keyword>
<evidence type="ECO:0000313" key="1">
    <source>
        <dbReference type="EMBL" id="ANY18594.1"/>
    </source>
</evidence>
<dbReference type="SUPFAM" id="SSF48613">
    <property type="entry name" value="Heme oxygenase-like"/>
    <property type="match status" value="1"/>
</dbReference>
<dbReference type="Proteomes" id="UP000092932">
    <property type="component" value="Chromosome"/>
</dbReference>
<accession>A0A1B2A939</accession>
<dbReference type="AlphaFoldDB" id="A0A1B2A939"/>
<dbReference type="Gene3D" id="1.20.910.10">
    <property type="entry name" value="Heme oxygenase-like"/>
    <property type="match status" value="1"/>
</dbReference>
<proteinExistence type="predicted"/>
<organism evidence="1 2">
    <name type="scientific">Tsuneonella dongtanensis</name>
    <dbReference type="NCBI Taxonomy" id="692370"/>
    <lineage>
        <taxon>Bacteria</taxon>
        <taxon>Pseudomonadati</taxon>
        <taxon>Pseudomonadota</taxon>
        <taxon>Alphaproteobacteria</taxon>
        <taxon>Sphingomonadales</taxon>
        <taxon>Erythrobacteraceae</taxon>
        <taxon>Tsuneonella</taxon>
    </lineage>
</organism>
<dbReference type="CDD" id="cd19166">
    <property type="entry name" value="HemeO-bac"/>
    <property type="match status" value="1"/>
</dbReference>
<dbReference type="InterPro" id="IPR016084">
    <property type="entry name" value="Haem_Oase-like_multi-hlx"/>
</dbReference>
<dbReference type="KEGG" id="ado:A6F68_00058"/>
<sequence>MRVGTKDRSSATIREVLRSETGQSHDLLDQSLGSLDLCERGEYALFLQTQLAARRPIEAWCAVNVPNEFLPPLQSPLIEADLRAMASLVPETVIGSLSAPPNGWLGVAWAVAGSSLGNRMMLKRLASRGSDLPRSFLGDDAMPAYFARIRPLLERPAAVAEALAEQVAAAGAVFGTFASAIPRAIQEPEFEQAA</sequence>
<evidence type="ECO:0000313" key="2">
    <source>
        <dbReference type="Proteomes" id="UP000092932"/>
    </source>
</evidence>
<name>A0A1B2A939_9SPHN</name>
<dbReference type="STRING" id="692370.A6F68_00058"/>
<gene>
    <name evidence="1" type="ORF">A6F68_00058</name>
</gene>
<dbReference type="OrthoDB" id="9149607at2"/>